<dbReference type="EMBL" id="FOJY01000005">
    <property type="protein sequence ID" value="SFA94069.1"/>
    <property type="molecule type" value="Genomic_DNA"/>
</dbReference>
<dbReference type="STRING" id="1120918.SAMN05216249_10598"/>
<dbReference type="Proteomes" id="UP000198838">
    <property type="component" value="Unassembled WGS sequence"/>
</dbReference>
<protein>
    <submittedName>
        <fullName evidence="2">Spore maturation protein CgeB</fullName>
    </submittedName>
</protein>
<name>A0A1I0WZB8_9FIRM</name>
<reference evidence="2 3" key="1">
    <citation type="submission" date="2016-10" db="EMBL/GenBank/DDBJ databases">
        <authorList>
            <person name="de Groot N.N."/>
        </authorList>
    </citation>
    <scope>NUCLEOTIDE SEQUENCE [LARGE SCALE GENOMIC DNA]</scope>
    <source>
        <strain evidence="2 3">DSM 5522</strain>
    </source>
</reference>
<evidence type="ECO:0000313" key="3">
    <source>
        <dbReference type="Proteomes" id="UP000198838"/>
    </source>
</evidence>
<accession>A0A1I0WZB8</accession>
<dbReference type="RefSeq" id="WP_092871197.1">
    <property type="nucleotide sequence ID" value="NZ_FOJY01000005.1"/>
</dbReference>
<dbReference type="AlphaFoldDB" id="A0A1I0WZB8"/>
<sequence>MKKVLVFSWQSFGLNDAIEGFKSLDFEVHTFTHQDVYMSSSKEFDRTFYNAYSARDYEFVFSLNYYPIISQNCQKYGIKYISLVYDWPLMGLFSCTVINPVNYIFVFDKATVMDFRRGGVNNIFYAPLAVNVERLDEIGRGFYIEKDKDVTFIGPLYNEENSFAKKLEGASDYIRGYLDGVMKAQGMIYGTYFIEDLLTDDIVKELERIIPIEFNRDSVIEKKYVYAYFYIARYMTQVERYKTLKDISEYYKLYLYTNNNAPNLPKAINKGPADYLHKMPYAIKSSKINLNITLRSIRTGIPLRALDIMGCGGFLLTNFQTDFQEHFVQGIDYVHYDSNYDMEEKLNYFLVHDDERETIAKRGYEKVKKLHTFEVRLAEILKIVYGKD</sequence>
<keyword evidence="3" id="KW-1185">Reference proteome</keyword>
<feature type="domain" description="Spore protein YkvP/CgeB glycosyl transferase-like" evidence="1">
    <location>
        <begin position="277"/>
        <end position="381"/>
    </location>
</feature>
<evidence type="ECO:0000259" key="1">
    <source>
        <dbReference type="Pfam" id="PF13524"/>
    </source>
</evidence>
<proteinExistence type="predicted"/>
<dbReference type="Pfam" id="PF13524">
    <property type="entry name" value="Glyco_trans_1_2"/>
    <property type="match status" value="1"/>
</dbReference>
<gene>
    <name evidence="2" type="ORF">SAMN05216249_10598</name>
</gene>
<organism evidence="2 3">
    <name type="scientific">Acetitomaculum ruminis DSM 5522</name>
    <dbReference type="NCBI Taxonomy" id="1120918"/>
    <lineage>
        <taxon>Bacteria</taxon>
        <taxon>Bacillati</taxon>
        <taxon>Bacillota</taxon>
        <taxon>Clostridia</taxon>
        <taxon>Lachnospirales</taxon>
        <taxon>Lachnospiraceae</taxon>
        <taxon>Acetitomaculum</taxon>
    </lineage>
</organism>
<dbReference type="InterPro" id="IPR055259">
    <property type="entry name" value="YkvP/CgeB_Glyco_trans-like"/>
</dbReference>
<dbReference type="OrthoDB" id="7019976at2"/>
<evidence type="ECO:0000313" key="2">
    <source>
        <dbReference type="EMBL" id="SFA94069.1"/>
    </source>
</evidence>